<comment type="caution">
    <text evidence="13">The sequence shown here is derived from an EMBL/GenBank/DDBJ whole genome shotgun (WGS) entry which is preliminary data.</text>
</comment>
<evidence type="ECO:0000256" key="8">
    <source>
        <dbReference type="ARBA" id="ARBA00023012"/>
    </source>
</evidence>
<evidence type="ECO:0000256" key="5">
    <source>
        <dbReference type="ARBA" id="ARBA00022741"/>
    </source>
</evidence>
<dbReference type="RefSeq" id="WP_210025382.1">
    <property type="nucleotide sequence ID" value="NZ_JAGINU010000001.1"/>
</dbReference>
<name>A0ABS4VNX1_9PSEU</name>
<keyword evidence="3" id="KW-0597">Phosphoprotein</keyword>
<evidence type="ECO:0000256" key="2">
    <source>
        <dbReference type="ARBA" id="ARBA00012438"/>
    </source>
</evidence>
<dbReference type="PANTHER" id="PTHR24421">
    <property type="entry name" value="NITRATE/NITRITE SENSOR PROTEIN NARX-RELATED"/>
    <property type="match status" value="1"/>
</dbReference>
<evidence type="ECO:0000256" key="6">
    <source>
        <dbReference type="ARBA" id="ARBA00022777"/>
    </source>
</evidence>
<evidence type="ECO:0000256" key="9">
    <source>
        <dbReference type="SAM" id="MobiDB-lite"/>
    </source>
</evidence>
<dbReference type="EC" id="2.7.13.3" evidence="2"/>
<feature type="transmembrane region" description="Helical" evidence="10">
    <location>
        <begin position="25"/>
        <end position="44"/>
    </location>
</feature>
<gene>
    <name evidence="13" type="ORF">JOF36_001167</name>
</gene>
<evidence type="ECO:0000313" key="14">
    <source>
        <dbReference type="Proteomes" id="UP001519295"/>
    </source>
</evidence>
<dbReference type="Proteomes" id="UP001519295">
    <property type="component" value="Unassembled WGS sequence"/>
</dbReference>
<keyword evidence="14" id="KW-1185">Reference proteome</keyword>
<evidence type="ECO:0000256" key="10">
    <source>
        <dbReference type="SAM" id="Phobius"/>
    </source>
</evidence>
<feature type="region of interest" description="Disordered" evidence="9">
    <location>
        <begin position="1"/>
        <end position="21"/>
    </location>
</feature>
<dbReference type="GO" id="GO:0016301">
    <property type="term" value="F:kinase activity"/>
    <property type="evidence" value="ECO:0007669"/>
    <property type="project" value="UniProtKB-KW"/>
</dbReference>
<keyword evidence="8" id="KW-0902">Two-component regulatory system</keyword>
<dbReference type="InterPro" id="IPR011712">
    <property type="entry name" value="Sig_transdc_His_kin_sub3_dim/P"/>
</dbReference>
<dbReference type="InterPro" id="IPR050482">
    <property type="entry name" value="Sensor_HK_TwoCompSys"/>
</dbReference>
<evidence type="ECO:0000313" key="13">
    <source>
        <dbReference type="EMBL" id="MBP2365471.1"/>
    </source>
</evidence>
<accession>A0ABS4VNX1</accession>
<keyword evidence="5" id="KW-0547">Nucleotide-binding</keyword>
<dbReference type="InterPro" id="IPR003594">
    <property type="entry name" value="HATPase_dom"/>
</dbReference>
<dbReference type="InterPro" id="IPR036890">
    <property type="entry name" value="HATPase_C_sf"/>
</dbReference>
<sequence>MTGPTVVLSREPAPPGSGPPARSRTLLFTCEAFAYLFWLLVDVLAGPGLSDGRDPWFTGPVAGALVAAVVLTRYRVPAGHAMIVAVPLSAALSVASVLLGAPEVSLTELFALAVVTVATVRGAFGGLAVAAAAAAFVPIVAMPALRLSDVDRNTAIALAGLGWASTVAVAAVLREIRVRREARLAEARSTERLELARELHDVVAHHVTGIVVAAQAAVTVARTRPEEAGPALESIERAGAEALAGMRRMVGVLRGGGGEGGEGTGGGRAVQHGPSDVDGLVARFDPEGVRAVLERDPALETADLPPGVGVTVHRVVQEALTNVHRHAPDATSVHVGLHLRDGNLEVTVRNEGGAHDRRPLARDRGGFGLAGMAERVGALGGTLRVGPDGPGAWLVLAELPVAGR</sequence>
<evidence type="ECO:0000256" key="7">
    <source>
        <dbReference type="ARBA" id="ARBA00022840"/>
    </source>
</evidence>
<protein>
    <recommendedName>
        <fullName evidence="2">histidine kinase</fullName>
        <ecNumber evidence="2">2.7.13.3</ecNumber>
    </recommendedName>
</protein>
<evidence type="ECO:0000256" key="4">
    <source>
        <dbReference type="ARBA" id="ARBA00022679"/>
    </source>
</evidence>
<evidence type="ECO:0000259" key="12">
    <source>
        <dbReference type="Pfam" id="PF07730"/>
    </source>
</evidence>
<dbReference type="CDD" id="cd16917">
    <property type="entry name" value="HATPase_UhpB-NarQ-NarX-like"/>
    <property type="match status" value="1"/>
</dbReference>
<dbReference type="EMBL" id="JAGINU010000001">
    <property type="protein sequence ID" value="MBP2365471.1"/>
    <property type="molecule type" value="Genomic_DNA"/>
</dbReference>
<dbReference type="Gene3D" id="1.20.5.1930">
    <property type="match status" value="1"/>
</dbReference>
<comment type="catalytic activity">
    <reaction evidence="1">
        <text>ATP + protein L-histidine = ADP + protein N-phospho-L-histidine.</text>
        <dbReference type="EC" id="2.7.13.3"/>
    </reaction>
</comment>
<dbReference type="Pfam" id="PF02518">
    <property type="entry name" value="HATPase_c"/>
    <property type="match status" value="1"/>
</dbReference>
<dbReference type="Gene3D" id="3.30.565.10">
    <property type="entry name" value="Histidine kinase-like ATPase, C-terminal domain"/>
    <property type="match status" value="1"/>
</dbReference>
<feature type="domain" description="Signal transduction histidine kinase subgroup 3 dimerisation and phosphoacceptor" evidence="12">
    <location>
        <begin position="191"/>
        <end position="255"/>
    </location>
</feature>
<feature type="domain" description="Histidine kinase/HSP90-like ATPase" evidence="11">
    <location>
        <begin position="310"/>
        <end position="400"/>
    </location>
</feature>
<proteinExistence type="predicted"/>
<evidence type="ECO:0000256" key="3">
    <source>
        <dbReference type="ARBA" id="ARBA00022553"/>
    </source>
</evidence>
<feature type="transmembrane region" description="Helical" evidence="10">
    <location>
        <begin position="109"/>
        <end position="142"/>
    </location>
</feature>
<keyword evidence="10" id="KW-1133">Transmembrane helix</keyword>
<organism evidence="13 14">
    <name type="scientific">Pseudonocardia parietis</name>
    <dbReference type="NCBI Taxonomy" id="570936"/>
    <lineage>
        <taxon>Bacteria</taxon>
        <taxon>Bacillati</taxon>
        <taxon>Actinomycetota</taxon>
        <taxon>Actinomycetes</taxon>
        <taxon>Pseudonocardiales</taxon>
        <taxon>Pseudonocardiaceae</taxon>
        <taxon>Pseudonocardia</taxon>
    </lineage>
</organism>
<keyword evidence="7" id="KW-0067">ATP-binding</keyword>
<keyword evidence="4" id="KW-0808">Transferase</keyword>
<dbReference type="PANTHER" id="PTHR24421:SF10">
    <property type="entry name" value="NITRATE_NITRITE SENSOR PROTEIN NARQ"/>
    <property type="match status" value="1"/>
</dbReference>
<feature type="transmembrane region" description="Helical" evidence="10">
    <location>
        <begin position="154"/>
        <end position="173"/>
    </location>
</feature>
<evidence type="ECO:0000259" key="11">
    <source>
        <dbReference type="Pfam" id="PF02518"/>
    </source>
</evidence>
<reference evidence="13 14" key="1">
    <citation type="submission" date="2021-03" db="EMBL/GenBank/DDBJ databases">
        <title>Sequencing the genomes of 1000 actinobacteria strains.</title>
        <authorList>
            <person name="Klenk H.-P."/>
        </authorList>
    </citation>
    <scope>NUCLEOTIDE SEQUENCE [LARGE SCALE GENOMIC DNA]</scope>
    <source>
        <strain evidence="13 14">DSM 45256</strain>
    </source>
</reference>
<keyword evidence="6 13" id="KW-0418">Kinase</keyword>
<evidence type="ECO:0000256" key="1">
    <source>
        <dbReference type="ARBA" id="ARBA00000085"/>
    </source>
</evidence>
<dbReference type="SUPFAM" id="SSF55874">
    <property type="entry name" value="ATPase domain of HSP90 chaperone/DNA topoisomerase II/histidine kinase"/>
    <property type="match status" value="1"/>
</dbReference>
<keyword evidence="10" id="KW-0812">Transmembrane</keyword>
<feature type="transmembrane region" description="Helical" evidence="10">
    <location>
        <begin position="80"/>
        <end position="102"/>
    </location>
</feature>
<dbReference type="Pfam" id="PF07730">
    <property type="entry name" value="HisKA_3"/>
    <property type="match status" value="1"/>
</dbReference>
<keyword evidence="10" id="KW-0472">Membrane</keyword>